<gene>
    <name evidence="2" type="ORF">OVY01_13825</name>
</gene>
<evidence type="ECO:0000313" key="3">
    <source>
        <dbReference type="Proteomes" id="UP001082899"/>
    </source>
</evidence>
<dbReference type="InterPro" id="IPR032675">
    <property type="entry name" value="LRR_dom_sf"/>
</dbReference>
<dbReference type="Gene3D" id="3.80.10.10">
    <property type="entry name" value="Ribonuclease Inhibitor"/>
    <property type="match status" value="1"/>
</dbReference>
<evidence type="ECO:0000256" key="1">
    <source>
        <dbReference type="SAM" id="MobiDB-lite"/>
    </source>
</evidence>
<sequence length="448" mass="48277">MAPSAGLDEGMRETPAADAARHAHVDPETAAARQFWLPADAWSSIGEFLSRQDVLNLRTLSREMRAVADESVRHVKIPPEALPDFIDSDSFKSVTTLDVSLLDRAALGVLTAHLMAHPRPEMTMHLDARRTGVNTATLAGLSALSLGGLVLKLHSASSDELDTLAACGYPLDLTPGCVTREALIAASNLPTLRRFVTSAIEMNEQIANRFAAHGALEALLIRTGAMTSAQTLQALASIPTLRELYINGRNGPDLDVATARVLAANASLEELKIISNGQGLDEDGYAALSRSPSLRTLHVPLREAMRQLTRMTSLTTLVFGGRGAFPYATLDTATARSIAALPALDVIAFPIMNREAGALTAILREGTASRLEFSWVTAWGNDDFFNVDERAALRANSRLKAVTCHQGALHGFDRDAVLNHPTIEYVKSGGREYTRRPDSRGALTLRQT</sequence>
<evidence type="ECO:0008006" key="4">
    <source>
        <dbReference type="Google" id="ProtNLM"/>
    </source>
</evidence>
<name>A0ABT3ZQT2_9BURK</name>
<dbReference type="EMBL" id="JAPMXC010000003">
    <property type="protein sequence ID" value="MCY0388295.1"/>
    <property type="molecule type" value="Genomic_DNA"/>
</dbReference>
<evidence type="ECO:0000313" key="2">
    <source>
        <dbReference type="EMBL" id="MCY0388295.1"/>
    </source>
</evidence>
<accession>A0ABT3ZQT2</accession>
<protein>
    <recommendedName>
        <fullName evidence="4">F-box domain-containing protein</fullName>
    </recommendedName>
</protein>
<feature type="region of interest" description="Disordered" evidence="1">
    <location>
        <begin position="1"/>
        <end position="24"/>
    </location>
</feature>
<dbReference type="RefSeq" id="WP_267848187.1">
    <property type="nucleotide sequence ID" value="NZ_JAPMXC010000003.1"/>
</dbReference>
<keyword evidence="3" id="KW-1185">Reference proteome</keyword>
<comment type="caution">
    <text evidence="2">The sequence shown here is derived from an EMBL/GenBank/DDBJ whole genome shotgun (WGS) entry which is preliminary data.</text>
</comment>
<organism evidence="2 3">
    <name type="scientific">Robbsia betulipollinis</name>
    <dbReference type="NCBI Taxonomy" id="2981849"/>
    <lineage>
        <taxon>Bacteria</taxon>
        <taxon>Pseudomonadati</taxon>
        <taxon>Pseudomonadota</taxon>
        <taxon>Betaproteobacteria</taxon>
        <taxon>Burkholderiales</taxon>
        <taxon>Burkholderiaceae</taxon>
        <taxon>Robbsia</taxon>
    </lineage>
</organism>
<proteinExistence type="predicted"/>
<dbReference type="SUPFAM" id="SSF52047">
    <property type="entry name" value="RNI-like"/>
    <property type="match status" value="1"/>
</dbReference>
<reference evidence="2" key="1">
    <citation type="submission" date="2022-11" db="EMBL/GenBank/DDBJ databases">
        <title>Robbsia betulipollinis sp. nov., isolated from pollen of birch (Betula pendula).</title>
        <authorList>
            <person name="Shi H."/>
            <person name="Ambika Manirajan B."/>
            <person name="Ratering S."/>
            <person name="Geissler-Plaum R."/>
            <person name="Schnell S."/>
        </authorList>
    </citation>
    <scope>NUCLEOTIDE SEQUENCE</scope>
    <source>
        <strain evidence="2">Bb-Pol-6</strain>
    </source>
</reference>
<dbReference type="Proteomes" id="UP001082899">
    <property type="component" value="Unassembled WGS sequence"/>
</dbReference>